<accession>A0ABY2QUF0</accession>
<keyword evidence="1" id="KW-1133">Transmembrane helix</keyword>
<protein>
    <submittedName>
        <fullName evidence="2">Uncharacterized protein</fullName>
    </submittedName>
</protein>
<proteinExistence type="predicted"/>
<keyword evidence="3" id="KW-1185">Reference proteome</keyword>
<keyword evidence="1" id="KW-0472">Membrane</keyword>
<dbReference type="RefSeq" id="WP_136558640.1">
    <property type="nucleotide sequence ID" value="NZ_STGT01000003.1"/>
</dbReference>
<keyword evidence="1" id="KW-0812">Transmembrane</keyword>
<feature type="transmembrane region" description="Helical" evidence="1">
    <location>
        <begin position="37"/>
        <end position="59"/>
    </location>
</feature>
<dbReference type="Proteomes" id="UP000309667">
    <property type="component" value="Unassembled WGS sequence"/>
</dbReference>
<dbReference type="EMBL" id="STGT01000003">
    <property type="protein sequence ID" value="THV13953.1"/>
    <property type="molecule type" value="Genomic_DNA"/>
</dbReference>
<evidence type="ECO:0000256" key="1">
    <source>
        <dbReference type="SAM" id="Phobius"/>
    </source>
</evidence>
<organism evidence="2 3">
    <name type="scientific">Rhizobium rhizophilum</name>
    <dbReference type="NCBI Taxonomy" id="1850373"/>
    <lineage>
        <taxon>Bacteria</taxon>
        <taxon>Pseudomonadati</taxon>
        <taxon>Pseudomonadota</taxon>
        <taxon>Alphaproteobacteria</taxon>
        <taxon>Hyphomicrobiales</taxon>
        <taxon>Rhizobiaceae</taxon>
        <taxon>Rhizobium/Agrobacterium group</taxon>
        <taxon>Rhizobium</taxon>
    </lineage>
</organism>
<gene>
    <name evidence="2" type="ORF">E9677_13770</name>
</gene>
<feature type="transmembrane region" description="Helical" evidence="1">
    <location>
        <begin position="12"/>
        <end position="31"/>
    </location>
</feature>
<evidence type="ECO:0000313" key="2">
    <source>
        <dbReference type="EMBL" id="THV13953.1"/>
    </source>
</evidence>
<comment type="caution">
    <text evidence="2">The sequence shown here is derived from an EMBL/GenBank/DDBJ whole genome shotgun (WGS) entry which is preliminary data.</text>
</comment>
<name>A0ABY2QUF0_9HYPH</name>
<reference evidence="2 3" key="1">
    <citation type="submission" date="2019-04" db="EMBL/GenBank/DDBJ databases">
        <title>Genome sequence of strain 7209-2.</title>
        <authorList>
            <person name="Gao J."/>
            <person name="Sun J."/>
        </authorList>
    </citation>
    <scope>NUCLEOTIDE SEQUENCE [LARGE SCALE GENOMIC DNA]</scope>
    <source>
        <strain evidence="2 3">7209-2</strain>
    </source>
</reference>
<sequence length="68" mass="7634">MITQVVNVLRPVCVVATIALATLFALCFWGIELVTMATLWKLFLTYLALMIGSTLICYIDDPRRITGR</sequence>
<evidence type="ECO:0000313" key="3">
    <source>
        <dbReference type="Proteomes" id="UP000309667"/>
    </source>
</evidence>